<name>A0A6A4FK20_9STRA</name>
<keyword evidence="1" id="KW-0812">Transmembrane</keyword>
<comment type="caution">
    <text evidence="2">The sequence shown here is derived from an EMBL/GenBank/DDBJ whole genome shotgun (WGS) entry which is preliminary data.</text>
</comment>
<gene>
    <name evidence="2" type="ORF">PR003_g11894</name>
</gene>
<keyword evidence="3" id="KW-1185">Reference proteome</keyword>
<accession>A0A6A4FK20</accession>
<organism evidence="2 3">
    <name type="scientific">Phytophthora rubi</name>
    <dbReference type="NCBI Taxonomy" id="129364"/>
    <lineage>
        <taxon>Eukaryota</taxon>
        <taxon>Sar</taxon>
        <taxon>Stramenopiles</taxon>
        <taxon>Oomycota</taxon>
        <taxon>Peronosporomycetes</taxon>
        <taxon>Peronosporales</taxon>
        <taxon>Peronosporaceae</taxon>
        <taxon>Phytophthora</taxon>
    </lineage>
</organism>
<evidence type="ECO:0000256" key="1">
    <source>
        <dbReference type="SAM" id="Phobius"/>
    </source>
</evidence>
<dbReference type="AlphaFoldDB" id="A0A6A4FK20"/>
<evidence type="ECO:0000313" key="2">
    <source>
        <dbReference type="EMBL" id="KAE9337684.1"/>
    </source>
</evidence>
<sequence>MPLGEVLLRMCQADLLLRSTVLEVNKVHDQGLGRLLYKWLDALHGYWCVFLLTSWILALRSLLKYYKGV</sequence>
<keyword evidence="1" id="KW-0472">Membrane</keyword>
<protein>
    <submittedName>
        <fullName evidence="2">Uncharacterized protein</fullName>
    </submittedName>
</protein>
<dbReference type="Proteomes" id="UP000434957">
    <property type="component" value="Unassembled WGS sequence"/>
</dbReference>
<proteinExistence type="predicted"/>
<evidence type="ECO:0000313" key="3">
    <source>
        <dbReference type="Proteomes" id="UP000434957"/>
    </source>
</evidence>
<reference evidence="2 3" key="1">
    <citation type="submission" date="2018-08" db="EMBL/GenBank/DDBJ databases">
        <title>Genomic investigation of the strawberry pathogen Phytophthora fragariae indicates pathogenicity is determined by transcriptional variation in three key races.</title>
        <authorList>
            <person name="Adams T.M."/>
            <person name="Armitage A.D."/>
            <person name="Sobczyk M.K."/>
            <person name="Bates H.J."/>
            <person name="Dunwell J.M."/>
            <person name="Nellist C.F."/>
            <person name="Harrison R.J."/>
        </authorList>
    </citation>
    <scope>NUCLEOTIDE SEQUENCE [LARGE SCALE GENOMIC DNA]</scope>
    <source>
        <strain evidence="2 3">SCRP333</strain>
    </source>
</reference>
<keyword evidence="1" id="KW-1133">Transmembrane helix</keyword>
<feature type="transmembrane region" description="Helical" evidence="1">
    <location>
        <begin position="44"/>
        <end position="63"/>
    </location>
</feature>
<dbReference type="EMBL" id="QXFT01000696">
    <property type="protein sequence ID" value="KAE9337684.1"/>
    <property type="molecule type" value="Genomic_DNA"/>
</dbReference>